<name>A0A7R9GJD1_9CRUS</name>
<reference evidence="2" key="1">
    <citation type="submission" date="2020-11" db="EMBL/GenBank/DDBJ databases">
        <authorList>
            <person name="Tran Van P."/>
        </authorList>
    </citation>
    <scope>NUCLEOTIDE SEQUENCE</scope>
</reference>
<keyword evidence="1" id="KW-0175">Coiled coil</keyword>
<dbReference type="Proteomes" id="UP000678499">
    <property type="component" value="Unassembled WGS sequence"/>
</dbReference>
<dbReference type="AlphaFoldDB" id="A0A7R9GJD1"/>
<sequence length="251" mass="28200">MSLLEILITVRNSQSGSWPFDRNSPIDEIVHMATENMEKQFPESVVKLSEEEQKRRERERLSHLAKTIGVEVNKRITKKLLQEKEKMREELLAEFKQSNLNPGNGKLLDTLRDYLQAKVAERISAEQDSFERRLEAEKNAWKKKTCAVWKLRLGEIAAILSQKLKQHRAAAAAPGFNNKSDPDEVTDSDATAATMMHCKSHIDESTITADGPTSLSIESPTVKQFFADVKSILGAIQVLQKADADVLKNSG</sequence>
<evidence type="ECO:0000313" key="2">
    <source>
        <dbReference type="EMBL" id="CAD7283377.1"/>
    </source>
</evidence>
<organism evidence="2">
    <name type="scientific">Notodromas monacha</name>
    <dbReference type="NCBI Taxonomy" id="399045"/>
    <lineage>
        <taxon>Eukaryota</taxon>
        <taxon>Metazoa</taxon>
        <taxon>Ecdysozoa</taxon>
        <taxon>Arthropoda</taxon>
        <taxon>Crustacea</taxon>
        <taxon>Oligostraca</taxon>
        <taxon>Ostracoda</taxon>
        <taxon>Podocopa</taxon>
        <taxon>Podocopida</taxon>
        <taxon>Cypridocopina</taxon>
        <taxon>Cypridoidea</taxon>
        <taxon>Cyprididae</taxon>
        <taxon>Notodromas</taxon>
    </lineage>
</organism>
<dbReference type="EMBL" id="CAJPEX010005296">
    <property type="protein sequence ID" value="CAG0923529.1"/>
    <property type="molecule type" value="Genomic_DNA"/>
</dbReference>
<evidence type="ECO:0000256" key="1">
    <source>
        <dbReference type="SAM" id="Coils"/>
    </source>
</evidence>
<accession>A0A7R9GJD1</accession>
<gene>
    <name evidence="2" type="ORF">NMOB1V02_LOCUS10993</name>
</gene>
<dbReference type="EMBL" id="OA887333">
    <property type="protein sequence ID" value="CAD7283377.1"/>
    <property type="molecule type" value="Genomic_DNA"/>
</dbReference>
<evidence type="ECO:0000313" key="3">
    <source>
        <dbReference type="Proteomes" id="UP000678499"/>
    </source>
</evidence>
<protein>
    <submittedName>
        <fullName evidence="2">Uncharacterized protein</fullName>
    </submittedName>
</protein>
<feature type="coiled-coil region" evidence="1">
    <location>
        <begin position="74"/>
        <end position="140"/>
    </location>
</feature>
<proteinExistence type="predicted"/>
<keyword evidence="3" id="KW-1185">Reference proteome</keyword>